<dbReference type="InterPro" id="IPR055414">
    <property type="entry name" value="LRR_R13L4/SHOC2-like"/>
</dbReference>
<keyword evidence="5" id="KW-0611">Plant defense</keyword>
<dbReference type="InterPro" id="IPR044974">
    <property type="entry name" value="Disease_R_plants"/>
</dbReference>
<dbReference type="EMBL" id="MJEQ01001010">
    <property type="protein sequence ID" value="OIT32690.1"/>
    <property type="molecule type" value="Genomic_DNA"/>
</dbReference>
<evidence type="ECO:0000256" key="1">
    <source>
        <dbReference type="ARBA" id="ARBA00008894"/>
    </source>
</evidence>
<sequence>MAESAITYLVHQLSTLLNGGQKFLEGIQEEIVHIRDEFGKMRTFSRVADAKEEEDAELQVWIKQVQELAHDVQDILEKHVVMCNNFQEKGSWPWKKSHLSLSEKLFEAQHDNLSMLLEGINVRIVIISEGHITFLQKYGVTISAESSNINKWCDNHEEVVLHDDADLLGIENHKSMLLDWVLSDDPEWKLQCIVGSRSIGKTTLVKKVYDDAAVKKHFNHTLWLEIPRVSDVKELMKNMITINNDHSRRVIEDMDTNMLAQFIRQLIESSSRVIIISRFPELCHNICVETGGDSHVYSLNLSEEESWILFCRKVFSGSLLCPPPLMQISKDIIEKCNGFPLAILVIAGALATKGNNTEAWELFHSSLVARLEGSYSEVEHMKRILDLCYKDLPFYLKSCFTYLSIIPKDHVIDKMRLIRLWAAEGLVLEREGKAIAQVAESYLNELANRSLIQVARKHPDGRLESFRIHNLWYEFILSKSRERSHKARHLVIHDHLSNDIQDIDQFKHLRTLITLGSSASVSSSLLLKLLSGSFKLLKIKHMPGSIGKLENLEFLDLRETLVNKLPVEILKLQHLRHIFINRFVAGYIHGFEAPKKIGTLVSLEMVNRINATTSTVIELGKLTRLRMLYIAKLRRKHGRDLCSSLDKLINLQQLTISSFGVGDIIDLHYPLHSTHSSLRTLVFEGRLERFPQWVTSLQALAIVVLRGSKLMDNALKTLQDLPNLVKLVLDRASEGEELRFGEGRFKKLKILCIWHSTKLRQMKVEEGAMPFLEELQLCNCGLMENLPFGIEHLRKLGYLLLEEISEKLLMTVQLKDSQNGDYWKIAHIPRVHVKML</sequence>
<feature type="domain" description="Disease resistance R13L4/SHOC-2-like LRR" evidence="10">
    <location>
        <begin position="487"/>
        <end position="796"/>
    </location>
</feature>
<dbReference type="FunFam" id="1.10.10.10:FF:000322">
    <property type="entry name" value="Probable disease resistance protein At1g63360"/>
    <property type="match status" value="1"/>
</dbReference>
<comment type="similarity">
    <text evidence="1">Belongs to the disease resistance NB-LRR family.</text>
</comment>
<accession>A0A314KTP9</accession>
<dbReference type="Pfam" id="PF23598">
    <property type="entry name" value="LRR_14"/>
    <property type="match status" value="1"/>
</dbReference>
<keyword evidence="3" id="KW-0677">Repeat</keyword>
<gene>
    <name evidence="11" type="primary">RPM1_3</name>
    <name evidence="11" type="ORF">A4A49_22618</name>
</gene>
<feature type="domain" description="Disease resistance protein winged helix" evidence="9">
    <location>
        <begin position="405"/>
        <end position="476"/>
    </location>
</feature>
<keyword evidence="6" id="KW-0067">ATP-binding</keyword>
<dbReference type="InterPro" id="IPR032675">
    <property type="entry name" value="LRR_dom_sf"/>
</dbReference>
<evidence type="ECO:0000259" key="8">
    <source>
        <dbReference type="Pfam" id="PF18052"/>
    </source>
</evidence>
<dbReference type="Proteomes" id="UP000187609">
    <property type="component" value="Unassembled WGS sequence"/>
</dbReference>
<dbReference type="InterPro" id="IPR038005">
    <property type="entry name" value="RX-like_CC"/>
</dbReference>
<comment type="caution">
    <text evidence="11">The sequence shown here is derived from an EMBL/GenBank/DDBJ whole genome shotgun (WGS) entry which is preliminary data.</text>
</comment>
<evidence type="ECO:0000256" key="2">
    <source>
        <dbReference type="ARBA" id="ARBA00022614"/>
    </source>
</evidence>
<protein>
    <submittedName>
        <fullName evidence="11">Disease resistance protein rpm1</fullName>
    </submittedName>
</protein>
<organism evidence="11 12">
    <name type="scientific">Nicotiana attenuata</name>
    <name type="common">Coyote tobacco</name>
    <dbReference type="NCBI Taxonomy" id="49451"/>
    <lineage>
        <taxon>Eukaryota</taxon>
        <taxon>Viridiplantae</taxon>
        <taxon>Streptophyta</taxon>
        <taxon>Embryophyta</taxon>
        <taxon>Tracheophyta</taxon>
        <taxon>Spermatophyta</taxon>
        <taxon>Magnoliopsida</taxon>
        <taxon>eudicotyledons</taxon>
        <taxon>Gunneridae</taxon>
        <taxon>Pentapetalae</taxon>
        <taxon>asterids</taxon>
        <taxon>lamiids</taxon>
        <taxon>Solanales</taxon>
        <taxon>Solanaceae</taxon>
        <taxon>Nicotianoideae</taxon>
        <taxon>Nicotianeae</taxon>
        <taxon>Nicotiana</taxon>
    </lineage>
</organism>
<dbReference type="InterPro" id="IPR027417">
    <property type="entry name" value="P-loop_NTPase"/>
</dbReference>
<evidence type="ECO:0000313" key="12">
    <source>
        <dbReference type="Proteomes" id="UP000187609"/>
    </source>
</evidence>
<evidence type="ECO:0000256" key="6">
    <source>
        <dbReference type="ARBA" id="ARBA00022840"/>
    </source>
</evidence>
<dbReference type="Pfam" id="PF23559">
    <property type="entry name" value="WHD_DRP"/>
    <property type="match status" value="1"/>
</dbReference>
<dbReference type="Pfam" id="PF18052">
    <property type="entry name" value="Rx_N"/>
    <property type="match status" value="1"/>
</dbReference>
<keyword evidence="12" id="KW-1185">Reference proteome</keyword>
<dbReference type="Gene3D" id="1.20.5.4130">
    <property type="match status" value="1"/>
</dbReference>
<keyword evidence="4" id="KW-0547">Nucleotide-binding</keyword>
<dbReference type="InterPro" id="IPR041118">
    <property type="entry name" value="Rx_N"/>
</dbReference>
<dbReference type="PRINTS" id="PR00364">
    <property type="entry name" value="DISEASERSIST"/>
</dbReference>
<dbReference type="STRING" id="49451.A0A314KTP9"/>
<dbReference type="Gene3D" id="3.80.10.10">
    <property type="entry name" value="Ribonuclease Inhibitor"/>
    <property type="match status" value="1"/>
</dbReference>
<evidence type="ECO:0000313" key="11">
    <source>
        <dbReference type="EMBL" id="OIT32690.1"/>
    </source>
</evidence>
<dbReference type="InterPro" id="IPR058922">
    <property type="entry name" value="WHD_DRP"/>
</dbReference>
<evidence type="ECO:0000259" key="7">
    <source>
        <dbReference type="Pfam" id="PF00931"/>
    </source>
</evidence>
<dbReference type="GO" id="GO:0005524">
    <property type="term" value="F:ATP binding"/>
    <property type="evidence" value="ECO:0007669"/>
    <property type="project" value="UniProtKB-KW"/>
</dbReference>
<dbReference type="Pfam" id="PF00931">
    <property type="entry name" value="NB-ARC"/>
    <property type="match status" value="1"/>
</dbReference>
<evidence type="ECO:0000256" key="4">
    <source>
        <dbReference type="ARBA" id="ARBA00022741"/>
    </source>
</evidence>
<dbReference type="Gramene" id="OIT32690">
    <property type="protein sequence ID" value="OIT32690"/>
    <property type="gene ID" value="A4A49_22618"/>
</dbReference>
<dbReference type="GO" id="GO:0098542">
    <property type="term" value="P:defense response to other organism"/>
    <property type="evidence" value="ECO:0007669"/>
    <property type="project" value="TreeGrafter"/>
</dbReference>
<dbReference type="GO" id="GO:0043531">
    <property type="term" value="F:ADP binding"/>
    <property type="evidence" value="ECO:0007669"/>
    <property type="project" value="InterPro"/>
</dbReference>
<dbReference type="CDD" id="cd14798">
    <property type="entry name" value="RX-CC_like"/>
    <property type="match status" value="1"/>
</dbReference>
<dbReference type="SUPFAM" id="SSF52058">
    <property type="entry name" value="L domain-like"/>
    <property type="match status" value="1"/>
</dbReference>
<dbReference type="InterPro" id="IPR042197">
    <property type="entry name" value="Apaf_helical"/>
</dbReference>
<evidence type="ECO:0000259" key="9">
    <source>
        <dbReference type="Pfam" id="PF23559"/>
    </source>
</evidence>
<feature type="domain" description="Disease resistance N-terminal" evidence="8">
    <location>
        <begin position="5"/>
        <end position="81"/>
    </location>
</feature>
<dbReference type="SUPFAM" id="SSF52540">
    <property type="entry name" value="P-loop containing nucleoside triphosphate hydrolases"/>
    <property type="match status" value="1"/>
</dbReference>
<dbReference type="Gene3D" id="1.10.8.430">
    <property type="entry name" value="Helical domain of apoptotic protease-activating factors"/>
    <property type="match status" value="1"/>
</dbReference>
<evidence type="ECO:0000259" key="10">
    <source>
        <dbReference type="Pfam" id="PF23598"/>
    </source>
</evidence>
<dbReference type="PANTHER" id="PTHR23155:SF1205">
    <property type="entry name" value="DISEASE RESISTANCE PROTEIN RPM1"/>
    <property type="match status" value="1"/>
</dbReference>
<dbReference type="InterPro" id="IPR036388">
    <property type="entry name" value="WH-like_DNA-bd_sf"/>
</dbReference>
<feature type="domain" description="NB-ARC" evidence="7">
    <location>
        <begin position="171"/>
        <end position="275"/>
    </location>
</feature>
<dbReference type="Gene3D" id="1.10.10.10">
    <property type="entry name" value="Winged helix-like DNA-binding domain superfamily/Winged helix DNA-binding domain"/>
    <property type="match status" value="1"/>
</dbReference>
<dbReference type="PANTHER" id="PTHR23155">
    <property type="entry name" value="DISEASE RESISTANCE PROTEIN RP"/>
    <property type="match status" value="1"/>
</dbReference>
<reference evidence="11" key="1">
    <citation type="submission" date="2016-11" db="EMBL/GenBank/DDBJ databases">
        <title>The genome of Nicotiana attenuata.</title>
        <authorList>
            <person name="Xu S."/>
            <person name="Brockmoeller T."/>
            <person name="Gaquerel E."/>
            <person name="Navarro A."/>
            <person name="Kuhl H."/>
            <person name="Gase K."/>
            <person name="Ling Z."/>
            <person name="Zhou W."/>
            <person name="Kreitzer C."/>
            <person name="Stanke M."/>
            <person name="Tang H."/>
            <person name="Lyons E."/>
            <person name="Pandey P."/>
            <person name="Pandey S.P."/>
            <person name="Timmermann B."/>
            <person name="Baldwin I.T."/>
        </authorList>
    </citation>
    <scope>NUCLEOTIDE SEQUENCE [LARGE SCALE GENOMIC DNA]</scope>
    <source>
        <strain evidence="11">UT</strain>
    </source>
</reference>
<evidence type="ECO:0000256" key="5">
    <source>
        <dbReference type="ARBA" id="ARBA00022821"/>
    </source>
</evidence>
<proteinExistence type="inferred from homology"/>
<dbReference type="Gene3D" id="3.40.50.300">
    <property type="entry name" value="P-loop containing nucleotide triphosphate hydrolases"/>
    <property type="match status" value="1"/>
</dbReference>
<evidence type="ECO:0000256" key="3">
    <source>
        <dbReference type="ARBA" id="ARBA00022737"/>
    </source>
</evidence>
<keyword evidence="2" id="KW-0433">Leucine-rich repeat</keyword>
<dbReference type="AlphaFoldDB" id="A0A314KTP9"/>
<dbReference type="SMR" id="A0A314KTP9"/>
<name>A0A314KTP9_NICAT</name>
<dbReference type="InterPro" id="IPR002182">
    <property type="entry name" value="NB-ARC"/>
</dbReference>